<reference evidence="1" key="1">
    <citation type="submission" date="2021-02" db="EMBL/GenBank/DDBJ databases">
        <authorList>
            <person name="Dougan E. K."/>
            <person name="Rhodes N."/>
            <person name="Thang M."/>
            <person name="Chan C."/>
        </authorList>
    </citation>
    <scope>NUCLEOTIDE SEQUENCE</scope>
</reference>
<dbReference type="AlphaFoldDB" id="A0A812UUZ5"/>
<dbReference type="Proteomes" id="UP000604046">
    <property type="component" value="Unassembled WGS sequence"/>
</dbReference>
<organism evidence="1 2">
    <name type="scientific">Symbiodinium natans</name>
    <dbReference type="NCBI Taxonomy" id="878477"/>
    <lineage>
        <taxon>Eukaryota</taxon>
        <taxon>Sar</taxon>
        <taxon>Alveolata</taxon>
        <taxon>Dinophyceae</taxon>
        <taxon>Suessiales</taxon>
        <taxon>Symbiodiniaceae</taxon>
        <taxon>Symbiodinium</taxon>
    </lineage>
</organism>
<comment type="caution">
    <text evidence="1">The sequence shown here is derived from an EMBL/GenBank/DDBJ whole genome shotgun (WGS) entry which is preliminary data.</text>
</comment>
<evidence type="ECO:0000313" key="2">
    <source>
        <dbReference type="Proteomes" id="UP000604046"/>
    </source>
</evidence>
<gene>
    <name evidence="1" type="ORF">SNAT2548_LOCUS33367</name>
</gene>
<sequence length="148" mass="15770">MGAASGVAAAPLSYLACETPCCDGHESLLVEHRQGTKIGFASFESPFTEIDDPKSPQGYSKMEIVCASDLDAYRINRWAKDDKDVKMSQGIATLEAFSADMSGMMPLAPPEGYLADSPDGQTVLDLGDTAEFLDLEGDGLAKLQTIQT</sequence>
<protein>
    <submittedName>
        <fullName evidence="1">Uncharacterized protein</fullName>
    </submittedName>
</protein>
<accession>A0A812UUZ5</accession>
<dbReference type="EMBL" id="CAJNDS010002754">
    <property type="protein sequence ID" value="CAE7585233.1"/>
    <property type="molecule type" value="Genomic_DNA"/>
</dbReference>
<name>A0A812UUZ5_9DINO</name>
<proteinExistence type="predicted"/>
<dbReference type="OrthoDB" id="10363736at2759"/>
<keyword evidence="2" id="KW-1185">Reference proteome</keyword>
<evidence type="ECO:0000313" key="1">
    <source>
        <dbReference type="EMBL" id="CAE7585233.1"/>
    </source>
</evidence>